<evidence type="ECO:0000313" key="2">
    <source>
        <dbReference type="EMBL" id="OGE81046.1"/>
    </source>
</evidence>
<dbReference type="Pfam" id="PF01894">
    <property type="entry name" value="YjbQ"/>
    <property type="match status" value="1"/>
</dbReference>
<dbReference type="Proteomes" id="UP000177912">
    <property type="component" value="Unassembled WGS sequence"/>
</dbReference>
<dbReference type="EMBL" id="MFEI01000013">
    <property type="protein sequence ID" value="OGE81046.1"/>
    <property type="molecule type" value="Genomic_DNA"/>
</dbReference>
<evidence type="ECO:0000256" key="1">
    <source>
        <dbReference type="ARBA" id="ARBA00005534"/>
    </source>
</evidence>
<dbReference type="PANTHER" id="PTHR30615">
    <property type="entry name" value="UNCHARACTERIZED PROTEIN YJBQ-RELATED"/>
    <property type="match status" value="1"/>
</dbReference>
<dbReference type="AlphaFoldDB" id="A0A1F5NTQ0"/>
<comment type="similarity">
    <text evidence="1">Belongs to the UPF0047 family.</text>
</comment>
<sequence>MNVLSKNIELETKKQFEIIDLTKQVEAVLKESKIDKGLVSIYSTHTTAGIRINHFEQLLLQDIMKLMYRVAPIENNYAHDLFEIRNEMQSGERSNGHAHVKAFLLGSSETIPVSDQKMLLGYRQSIFFVELDGPRKKRRCVVTVIGE</sequence>
<evidence type="ECO:0008006" key="4">
    <source>
        <dbReference type="Google" id="ProtNLM"/>
    </source>
</evidence>
<protein>
    <recommendedName>
        <fullName evidence="4">Secondary thiamine-phosphate synthase enzyme</fullName>
    </recommendedName>
</protein>
<reference evidence="2 3" key="1">
    <citation type="journal article" date="2016" name="Nat. Commun.">
        <title>Thousands of microbial genomes shed light on interconnected biogeochemical processes in an aquifer system.</title>
        <authorList>
            <person name="Anantharaman K."/>
            <person name="Brown C.T."/>
            <person name="Hug L.A."/>
            <person name="Sharon I."/>
            <person name="Castelle C.J."/>
            <person name="Probst A.J."/>
            <person name="Thomas B.C."/>
            <person name="Singh A."/>
            <person name="Wilkins M.J."/>
            <person name="Karaoz U."/>
            <person name="Brodie E.L."/>
            <person name="Williams K.H."/>
            <person name="Hubbard S.S."/>
            <person name="Banfield J.F."/>
        </authorList>
    </citation>
    <scope>NUCLEOTIDE SEQUENCE [LARGE SCALE GENOMIC DNA]</scope>
</reference>
<proteinExistence type="inferred from homology"/>
<gene>
    <name evidence="2" type="ORF">A2826_01305</name>
</gene>
<accession>A0A1F5NTQ0</accession>
<dbReference type="InterPro" id="IPR001602">
    <property type="entry name" value="UPF0047_YjbQ-like"/>
</dbReference>
<dbReference type="Gene3D" id="2.60.120.460">
    <property type="entry name" value="YjbQ-like"/>
    <property type="match status" value="1"/>
</dbReference>
<organism evidence="2 3">
    <name type="scientific">Candidatus Doudnabacteria bacterium RIFCSPHIGHO2_01_FULL_43_23</name>
    <dbReference type="NCBI Taxonomy" id="1817822"/>
    <lineage>
        <taxon>Bacteria</taxon>
        <taxon>Candidatus Doudnaibacteriota</taxon>
    </lineage>
</organism>
<dbReference type="STRING" id="1817822.A2826_01305"/>
<name>A0A1F5NTQ0_9BACT</name>
<dbReference type="NCBIfam" id="TIGR00149">
    <property type="entry name" value="TIGR00149_YjbQ"/>
    <property type="match status" value="1"/>
</dbReference>
<comment type="caution">
    <text evidence="2">The sequence shown here is derived from an EMBL/GenBank/DDBJ whole genome shotgun (WGS) entry which is preliminary data.</text>
</comment>
<dbReference type="PIRSF" id="PIRSF004681">
    <property type="entry name" value="UCP004681"/>
    <property type="match status" value="1"/>
</dbReference>
<dbReference type="SUPFAM" id="SSF111038">
    <property type="entry name" value="YjbQ-like"/>
    <property type="match status" value="1"/>
</dbReference>
<dbReference type="PANTHER" id="PTHR30615:SF8">
    <property type="entry name" value="UPF0047 PROTEIN C4A8.02C"/>
    <property type="match status" value="1"/>
</dbReference>
<evidence type="ECO:0000313" key="3">
    <source>
        <dbReference type="Proteomes" id="UP000177912"/>
    </source>
</evidence>
<dbReference type="InterPro" id="IPR035917">
    <property type="entry name" value="YjbQ-like_sf"/>
</dbReference>